<sequence length="249" mass="27897">MPNVLNVNNLNVSYLGNVALTNISFQVEQGSLVGIIGPNGAGKSTLIKALMDLIPSETGKVEILEKPVKKVRKKIAYVPQRNDIDWDFPILVLDAVLIGTYPHLGVFKRPKKEQREWAYECLKRVGMEEFSKRQIGELSGGQQQRVFLARALAQKADVFFLDEPFVGVDLSSENTIIHILKEMQKEGKTILVVHHDLSKANEYFDELILLNKELIAKGEVHQVLEAQTIQRAYGNPLAFMSDNMGVNQA</sequence>
<evidence type="ECO:0000313" key="6">
    <source>
        <dbReference type="EMBL" id="MCF6139272.1"/>
    </source>
</evidence>
<keyword evidence="2" id="KW-0813">Transport</keyword>
<reference evidence="6 7" key="1">
    <citation type="submission" date="2022-01" db="EMBL/GenBank/DDBJ databases">
        <title>Alkalihalobacillus sp. EGI L200015, a novel bacterium isolated from a salt lake sediment.</title>
        <authorList>
            <person name="Gao L."/>
            <person name="Fang B.-Z."/>
            <person name="Li W.-J."/>
        </authorList>
    </citation>
    <scope>NUCLEOTIDE SEQUENCE [LARGE SCALE GENOMIC DNA]</scope>
    <source>
        <strain evidence="6 7">KCTC 12718</strain>
    </source>
</reference>
<gene>
    <name evidence="6" type="ORF">L2716_16165</name>
</gene>
<keyword evidence="7" id="KW-1185">Reference proteome</keyword>
<evidence type="ECO:0000313" key="7">
    <source>
        <dbReference type="Proteomes" id="UP001649381"/>
    </source>
</evidence>
<dbReference type="Gene3D" id="3.40.50.300">
    <property type="entry name" value="P-loop containing nucleotide triphosphate hydrolases"/>
    <property type="match status" value="1"/>
</dbReference>
<dbReference type="InterPro" id="IPR027417">
    <property type="entry name" value="P-loop_NTPase"/>
</dbReference>
<dbReference type="InterPro" id="IPR003439">
    <property type="entry name" value="ABC_transporter-like_ATP-bd"/>
</dbReference>
<comment type="similarity">
    <text evidence="1">Belongs to the ABC transporter superfamily.</text>
</comment>
<dbReference type="PANTHER" id="PTHR42734">
    <property type="entry name" value="METAL TRANSPORT SYSTEM ATP-BINDING PROTEIN TM_0124-RELATED"/>
    <property type="match status" value="1"/>
</dbReference>
<dbReference type="PROSITE" id="PS00211">
    <property type="entry name" value="ABC_TRANSPORTER_1"/>
    <property type="match status" value="1"/>
</dbReference>
<evidence type="ECO:0000256" key="2">
    <source>
        <dbReference type="ARBA" id="ARBA00022448"/>
    </source>
</evidence>
<dbReference type="Pfam" id="PF00005">
    <property type="entry name" value="ABC_tran"/>
    <property type="match status" value="1"/>
</dbReference>
<name>A0ABS9H2U4_9BACL</name>
<dbReference type="SMART" id="SM00382">
    <property type="entry name" value="AAA"/>
    <property type="match status" value="1"/>
</dbReference>
<dbReference type="InterPro" id="IPR003593">
    <property type="entry name" value="AAA+_ATPase"/>
</dbReference>
<dbReference type="RefSeq" id="WP_236338036.1">
    <property type="nucleotide sequence ID" value="NZ_JAKIJS010000002.1"/>
</dbReference>
<evidence type="ECO:0000259" key="5">
    <source>
        <dbReference type="PROSITE" id="PS50893"/>
    </source>
</evidence>
<evidence type="ECO:0000256" key="4">
    <source>
        <dbReference type="ARBA" id="ARBA00022840"/>
    </source>
</evidence>
<evidence type="ECO:0000256" key="3">
    <source>
        <dbReference type="ARBA" id="ARBA00022741"/>
    </source>
</evidence>
<comment type="caution">
    <text evidence="6">The sequence shown here is derived from an EMBL/GenBank/DDBJ whole genome shotgun (WGS) entry which is preliminary data.</text>
</comment>
<dbReference type="Proteomes" id="UP001649381">
    <property type="component" value="Unassembled WGS sequence"/>
</dbReference>
<feature type="domain" description="ABC transporter" evidence="5">
    <location>
        <begin position="5"/>
        <end position="237"/>
    </location>
</feature>
<organism evidence="6 7">
    <name type="scientific">Pseudalkalibacillus berkeleyi</name>
    <dbReference type="NCBI Taxonomy" id="1069813"/>
    <lineage>
        <taxon>Bacteria</taxon>
        <taxon>Bacillati</taxon>
        <taxon>Bacillota</taxon>
        <taxon>Bacilli</taxon>
        <taxon>Bacillales</taxon>
        <taxon>Fictibacillaceae</taxon>
        <taxon>Pseudalkalibacillus</taxon>
    </lineage>
</organism>
<dbReference type="PROSITE" id="PS50893">
    <property type="entry name" value="ABC_TRANSPORTER_2"/>
    <property type="match status" value="1"/>
</dbReference>
<protein>
    <submittedName>
        <fullName evidence="6">Metal ABC transporter ATP-binding protein</fullName>
    </submittedName>
</protein>
<keyword evidence="4 6" id="KW-0067">ATP-binding</keyword>
<accession>A0ABS9H2U4</accession>
<keyword evidence="3" id="KW-0547">Nucleotide-binding</keyword>
<dbReference type="CDD" id="cd03235">
    <property type="entry name" value="ABC_Metallic_Cations"/>
    <property type="match status" value="1"/>
</dbReference>
<evidence type="ECO:0000256" key="1">
    <source>
        <dbReference type="ARBA" id="ARBA00005417"/>
    </source>
</evidence>
<proteinExistence type="inferred from homology"/>
<dbReference type="SUPFAM" id="SSF52540">
    <property type="entry name" value="P-loop containing nucleoside triphosphate hydrolases"/>
    <property type="match status" value="1"/>
</dbReference>
<dbReference type="GO" id="GO:0005524">
    <property type="term" value="F:ATP binding"/>
    <property type="evidence" value="ECO:0007669"/>
    <property type="project" value="UniProtKB-KW"/>
</dbReference>
<dbReference type="EMBL" id="JAKIJS010000002">
    <property type="protein sequence ID" value="MCF6139272.1"/>
    <property type="molecule type" value="Genomic_DNA"/>
</dbReference>
<dbReference type="InterPro" id="IPR050153">
    <property type="entry name" value="Metal_Ion_Import_ABC"/>
</dbReference>
<dbReference type="PANTHER" id="PTHR42734:SF5">
    <property type="entry name" value="IRON TRANSPORT SYSTEM ATP-BINDING PROTEIN HI_0361-RELATED"/>
    <property type="match status" value="1"/>
</dbReference>
<dbReference type="InterPro" id="IPR017871">
    <property type="entry name" value="ABC_transporter-like_CS"/>
</dbReference>